<dbReference type="EMBL" id="VCPD01000001">
    <property type="protein sequence ID" value="TMV10276.1"/>
    <property type="molecule type" value="Genomic_DNA"/>
</dbReference>
<name>A0ABY2X4G5_9RHOB</name>
<evidence type="ECO:0000313" key="4">
    <source>
        <dbReference type="Proteomes" id="UP001193035"/>
    </source>
</evidence>
<evidence type="ECO:0000259" key="2">
    <source>
        <dbReference type="Pfam" id="PF11412"/>
    </source>
</evidence>
<reference evidence="3 4" key="1">
    <citation type="submission" date="2019-05" db="EMBL/GenBank/DDBJ databases">
        <title>Ruegeria sp. nov., isolated from tidal flat.</title>
        <authorList>
            <person name="Kim W."/>
        </authorList>
    </citation>
    <scope>NUCLEOTIDE SEQUENCE [LARGE SCALE GENOMIC DNA]</scope>
    <source>
        <strain evidence="3 4">CAU 1488</strain>
    </source>
</reference>
<dbReference type="Proteomes" id="UP001193035">
    <property type="component" value="Unassembled WGS sequence"/>
</dbReference>
<keyword evidence="1" id="KW-0732">Signal</keyword>
<feature type="domain" description="Thiol:disulfide interchange protein DsbD N-terminal" evidence="2">
    <location>
        <begin position="49"/>
        <end position="146"/>
    </location>
</feature>
<dbReference type="InterPro" id="IPR028250">
    <property type="entry name" value="DsbDN"/>
</dbReference>
<comment type="caution">
    <text evidence="3">The sequence shown here is derived from an EMBL/GenBank/DDBJ whole genome shotgun (WGS) entry which is preliminary data.</text>
</comment>
<dbReference type="RefSeq" id="WP_138840333.1">
    <property type="nucleotide sequence ID" value="NZ_VCPD01000001.1"/>
</dbReference>
<feature type="signal peptide" evidence="1">
    <location>
        <begin position="1"/>
        <end position="24"/>
    </location>
</feature>
<gene>
    <name evidence="3" type="ORF">FGK63_04215</name>
</gene>
<feature type="chain" id="PRO_5047428989" description="Thiol:disulfide interchange protein DsbD N-terminal domain-containing protein" evidence="1">
    <location>
        <begin position="25"/>
        <end position="270"/>
    </location>
</feature>
<accession>A0ABY2X4G5</accession>
<keyword evidence="4" id="KW-1185">Reference proteome</keyword>
<organism evidence="3 4">
    <name type="scientific">Ruegeria sediminis</name>
    <dbReference type="NCBI Taxonomy" id="2583820"/>
    <lineage>
        <taxon>Bacteria</taxon>
        <taxon>Pseudomonadati</taxon>
        <taxon>Pseudomonadota</taxon>
        <taxon>Alphaproteobacteria</taxon>
        <taxon>Rhodobacterales</taxon>
        <taxon>Roseobacteraceae</taxon>
        <taxon>Ruegeria</taxon>
    </lineage>
</organism>
<sequence length="270" mass="28192">MLNALKKASAALIACAALGGPASAGGIENVVRLDILDGGLTSRGTYLGAIRLTLADGWKTYWRAPGEAGIPPQFNWTGSRNVGEISITWPSPHVFDQNGLRSIGYQGQMILPVEITPANPGAPVRLKGEMDFGVCKDVCVPGNLDFDHLLDSGAGKNPAIAAAMAQRPYSAREAGVVSASCMLKPTRDGLQVEAHITMPSAGGEEVAVIEPGGPNLWASETLTHRQGNTLIARSELINESGSAFAVDRSEIRITVLGSKHAVDIRGCAAG</sequence>
<protein>
    <recommendedName>
        <fullName evidence="2">Thiol:disulfide interchange protein DsbD N-terminal domain-containing protein</fullName>
    </recommendedName>
</protein>
<dbReference type="Pfam" id="PF11412">
    <property type="entry name" value="DsbD_N"/>
    <property type="match status" value="1"/>
</dbReference>
<evidence type="ECO:0000313" key="3">
    <source>
        <dbReference type="EMBL" id="TMV10276.1"/>
    </source>
</evidence>
<proteinExistence type="predicted"/>
<evidence type="ECO:0000256" key="1">
    <source>
        <dbReference type="SAM" id="SignalP"/>
    </source>
</evidence>